<name>A0ABV2EZ86_9BACL</name>
<proteinExistence type="predicted"/>
<feature type="transmembrane region" description="Helical" evidence="7">
    <location>
        <begin position="276"/>
        <end position="297"/>
    </location>
</feature>
<dbReference type="InterPro" id="IPR036259">
    <property type="entry name" value="MFS_trans_sf"/>
</dbReference>
<dbReference type="RefSeq" id="WP_354495467.1">
    <property type="nucleotide sequence ID" value="NZ_JBEPLV010000001.1"/>
</dbReference>
<feature type="transmembrane region" description="Helical" evidence="7">
    <location>
        <begin position="405"/>
        <end position="423"/>
    </location>
</feature>
<feature type="transmembrane region" description="Helical" evidence="7">
    <location>
        <begin position="342"/>
        <end position="358"/>
    </location>
</feature>
<feature type="transmembrane region" description="Helical" evidence="7">
    <location>
        <begin position="204"/>
        <end position="223"/>
    </location>
</feature>
<dbReference type="SUPFAM" id="SSF103473">
    <property type="entry name" value="MFS general substrate transporter"/>
    <property type="match status" value="1"/>
</dbReference>
<feature type="transmembrane region" description="Helical" evidence="7">
    <location>
        <begin position="364"/>
        <end position="384"/>
    </location>
</feature>
<evidence type="ECO:0000256" key="6">
    <source>
        <dbReference type="ARBA" id="ARBA00023136"/>
    </source>
</evidence>
<dbReference type="InterPro" id="IPR020846">
    <property type="entry name" value="MFS_dom"/>
</dbReference>
<feature type="transmembrane region" description="Helical" evidence="7">
    <location>
        <begin position="443"/>
        <end position="459"/>
    </location>
</feature>
<evidence type="ECO:0000256" key="5">
    <source>
        <dbReference type="ARBA" id="ARBA00022989"/>
    </source>
</evidence>
<dbReference type="Proteomes" id="UP001549098">
    <property type="component" value="Unassembled WGS sequence"/>
</dbReference>
<reference evidence="9 10" key="1">
    <citation type="submission" date="2024-06" db="EMBL/GenBank/DDBJ databases">
        <title>Genomic Encyclopedia of Type Strains, Phase IV (KMG-IV): sequencing the most valuable type-strain genomes for metagenomic binning, comparative biology and taxonomic classification.</title>
        <authorList>
            <person name="Goeker M."/>
        </authorList>
    </citation>
    <scope>NUCLEOTIDE SEQUENCE [LARGE SCALE GENOMIC DNA]</scope>
    <source>
        <strain evidence="9 10">DSM 17253</strain>
    </source>
</reference>
<keyword evidence="2" id="KW-0813">Transport</keyword>
<organism evidence="9 10">
    <name type="scientific">Paenibacillus favisporus</name>
    <dbReference type="NCBI Taxonomy" id="221028"/>
    <lineage>
        <taxon>Bacteria</taxon>
        <taxon>Bacillati</taxon>
        <taxon>Bacillota</taxon>
        <taxon>Bacilli</taxon>
        <taxon>Bacillales</taxon>
        <taxon>Paenibacillaceae</taxon>
        <taxon>Paenibacillus</taxon>
    </lineage>
</organism>
<feature type="transmembrane region" description="Helical" evidence="7">
    <location>
        <begin position="84"/>
        <end position="103"/>
    </location>
</feature>
<evidence type="ECO:0000256" key="4">
    <source>
        <dbReference type="ARBA" id="ARBA00022692"/>
    </source>
</evidence>
<comment type="subcellular location">
    <subcellularLocation>
        <location evidence="1">Cell membrane</location>
        <topology evidence="1">Multi-pass membrane protein</topology>
    </subcellularLocation>
</comment>
<keyword evidence="6 7" id="KW-0472">Membrane</keyword>
<feature type="transmembrane region" description="Helical" evidence="7">
    <location>
        <begin position="142"/>
        <end position="166"/>
    </location>
</feature>
<keyword evidence="10" id="KW-1185">Reference proteome</keyword>
<dbReference type="EMBL" id="JBEPLV010000001">
    <property type="protein sequence ID" value="MET3544829.1"/>
    <property type="molecule type" value="Genomic_DNA"/>
</dbReference>
<sequence length="465" mass="49963">MKETDISQSTPKTGDLLVVFTAGIGLFLSTLDSGMINIALPTLSQTFHSSLTTMAWTVTLYSLTLTGTIIIFGRLSDRFGRLRIYSLGLILFSVASVCCGFSRTAGQLIAFRALQGIGAAMLQATAIAIITTTIPEKRRSTALASLAVIMGIGPVLGPSIGGVIISLGGWPWMFWINLPIAAAGLVGCRSLSVVITEKHSSIELHIKGNLLLSFSILCLLQGFSTWSSTGFFSPWTYGSFGAFIVLFLGFVVYELHVKFPIIDLRLFRKGAFTAPILAIFIFGGATSIGFIVPPYFLERVACLEPWKAGLVNLFGPLGLVLCSSVSARLIPHWGNTRMMLKGMFAMFISYIVLGQMQANWSPWVIAAFMFLYGLGGGLFLTPNMKSIMESVGQEIQGTIGAVQRMVQNLGIAIYTAIAIVLIPGHSSTGTADLLAGLQRSWDFAALSILAGILVFLGNRRNSKSS</sequence>
<feature type="transmembrane region" description="Helical" evidence="7">
    <location>
        <begin position="51"/>
        <end position="72"/>
    </location>
</feature>
<comment type="caution">
    <text evidence="9">The sequence shown here is derived from an EMBL/GenBank/DDBJ whole genome shotgun (WGS) entry which is preliminary data.</text>
</comment>
<evidence type="ECO:0000313" key="9">
    <source>
        <dbReference type="EMBL" id="MET3544829.1"/>
    </source>
</evidence>
<keyword evidence="3" id="KW-1003">Cell membrane</keyword>
<dbReference type="PROSITE" id="PS50850">
    <property type="entry name" value="MFS"/>
    <property type="match status" value="1"/>
</dbReference>
<feature type="transmembrane region" description="Helical" evidence="7">
    <location>
        <begin position="309"/>
        <end position="330"/>
    </location>
</feature>
<dbReference type="Pfam" id="PF07690">
    <property type="entry name" value="MFS_1"/>
    <property type="match status" value="1"/>
</dbReference>
<keyword evidence="5 7" id="KW-1133">Transmembrane helix</keyword>
<dbReference type="PANTHER" id="PTHR42718:SF46">
    <property type="entry name" value="BLR6921 PROTEIN"/>
    <property type="match status" value="1"/>
</dbReference>
<dbReference type="InterPro" id="IPR011701">
    <property type="entry name" value="MFS"/>
</dbReference>
<dbReference type="PANTHER" id="PTHR42718">
    <property type="entry name" value="MAJOR FACILITATOR SUPERFAMILY MULTIDRUG TRANSPORTER MFSC"/>
    <property type="match status" value="1"/>
</dbReference>
<feature type="transmembrane region" description="Helical" evidence="7">
    <location>
        <begin position="172"/>
        <end position="192"/>
    </location>
</feature>
<evidence type="ECO:0000259" key="8">
    <source>
        <dbReference type="PROSITE" id="PS50850"/>
    </source>
</evidence>
<evidence type="ECO:0000256" key="2">
    <source>
        <dbReference type="ARBA" id="ARBA00022448"/>
    </source>
</evidence>
<evidence type="ECO:0000256" key="3">
    <source>
        <dbReference type="ARBA" id="ARBA00022475"/>
    </source>
</evidence>
<dbReference type="PRINTS" id="PR01036">
    <property type="entry name" value="TCRTETB"/>
</dbReference>
<feature type="transmembrane region" description="Helical" evidence="7">
    <location>
        <begin position="109"/>
        <end position="130"/>
    </location>
</feature>
<accession>A0ABV2EZ86</accession>
<dbReference type="CDD" id="cd17321">
    <property type="entry name" value="MFS_MMR_MDR_like"/>
    <property type="match status" value="1"/>
</dbReference>
<evidence type="ECO:0000256" key="1">
    <source>
        <dbReference type="ARBA" id="ARBA00004651"/>
    </source>
</evidence>
<feature type="domain" description="Major facilitator superfamily (MFS) profile" evidence="8">
    <location>
        <begin position="18"/>
        <end position="462"/>
    </location>
</feature>
<evidence type="ECO:0000256" key="7">
    <source>
        <dbReference type="SAM" id="Phobius"/>
    </source>
</evidence>
<dbReference type="Gene3D" id="1.20.1720.10">
    <property type="entry name" value="Multidrug resistance protein D"/>
    <property type="match status" value="1"/>
</dbReference>
<dbReference type="Gene3D" id="1.20.1250.20">
    <property type="entry name" value="MFS general substrate transporter like domains"/>
    <property type="match status" value="1"/>
</dbReference>
<feature type="transmembrane region" description="Helical" evidence="7">
    <location>
        <begin position="16"/>
        <end position="39"/>
    </location>
</feature>
<keyword evidence="4 7" id="KW-0812">Transmembrane</keyword>
<protein>
    <submittedName>
        <fullName evidence="9">EmrB/QacA subfamily drug resistance transporter</fullName>
    </submittedName>
</protein>
<evidence type="ECO:0000313" key="10">
    <source>
        <dbReference type="Proteomes" id="UP001549098"/>
    </source>
</evidence>
<gene>
    <name evidence="9" type="ORF">ABID47_001423</name>
</gene>
<feature type="transmembrane region" description="Helical" evidence="7">
    <location>
        <begin position="235"/>
        <end position="255"/>
    </location>
</feature>